<dbReference type="PROSITE" id="PS50110">
    <property type="entry name" value="RESPONSE_REGULATORY"/>
    <property type="match status" value="1"/>
</dbReference>
<keyword evidence="2" id="KW-0805">Transcription regulation</keyword>
<dbReference type="PROSITE" id="PS00622">
    <property type="entry name" value="HTH_LUXR_1"/>
    <property type="match status" value="1"/>
</dbReference>
<dbReference type="Pfam" id="PF00196">
    <property type="entry name" value="GerE"/>
    <property type="match status" value="1"/>
</dbReference>
<dbReference type="InterPro" id="IPR011006">
    <property type="entry name" value="CheY-like_superfamily"/>
</dbReference>
<dbReference type="SMART" id="SM00421">
    <property type="entry name" value="HTH_LUXR"/>
    <property type="match status" value="1"/>
</dbReference>
<dbReference type="RefSeq" id="WP_245861447.1">
    <property type="nucleotide sequence ID" value="NZ_PGFB01000002.1"/>
</dbReference>
<reference evidence="8 9" key="1">
    <citation type="submission" date="2017-11" db="EMBL/GenBank/DDBJ databases">
        <title>Genomic Encyclopedia of Archaeal and Bacterial Type Strains, Phase II (KMG-II): From Individual Species to Whole Genera.</title>
        <authorList>
            <person name="Goeker M."/>
        </authorList>
    </citation>
    <scope>NUCLEOTIDE SEQUENCE [LARGE SCALE GENOMIC DNA]</scope>
    <source>
        <strain evidence="8 9">DSM 25625</strain>
    </source>
</reference>
<evidence type="ECO:0000256" key="4">
    <source>
        <dbReference type="ARBA" id="ARBA00023163"/>
    </source>
</evidence>
<evidence type="ECO:0000259" key="7">
    <source>
        <dbReference type="PROSITE" id="PS50110"/>
    </source>
</evidence>
<feature type="domain" description="Response regulatory" evidence="7">
    <location>
        <begin position="8"/>
        <end position="124"/>
    </location>
</feature>
<dbReference type="InterPro" id="IPR000792">
    <property type="entry name" value="Tscrpt_reg_LuxR_C"/>
</dbReference>
<evidence type="ECO:0000256" key="1">
    <source>
        <dbReference type="ARBA" id="ARBA00022553"/>
    </source>
</evidence>
<dbReference type="CDD" id="cd06170">
    <property type="entry name" value="LuxR_C_like"/>
    <property type="match status" value="1"/>
</dbReference>
<dbReference type="GO" id="GO:0006355">
    <property type="term" value="P:regulation of DNA-templated transcription"/>
    <property type="evidence" value="ECO:0007669"/>
    <property type="project" value="InterPro"/>
</dbReference>
<dbReference type="GO" id="GO:0003677">
    <property type="term" value="F:DNA binding"/>
    <property type="evidence" value="ECO:0007669"/>
    <property type="project" value="UniProtKB-KW"/>
</dbReference>
<gene>
    <name evidence="8" type="ORF">CLV54_1357</name>
</gene>
<protein>
    <submittedName>
        <fullName evidence="8">DNA-binding NarL/FixJ family response regulator</fullName>
    </submittedName>
</protein>
<dbReference type="PANTHER" id="PTHR43214:SF24">
    <property type="entry name" value="TRANSCRIPTIONAL REGULATORY PROTEIN NARL-RELATED"/>
    <property type="match status" value="1"/>
</dbReference>
<evidence type="ECO:0000259" key="6">
    <source>
        <dbReference type="PROSITE" id="PS50043"/>
    </source>
</evidence>
<evidence type="ECO:0000256" key="5">
    <source>
        <dbReference type="PROSITE-ProRule" id="PRU00169"/>
    </source>
</evidence>
<dbReference type="SMART" id="SM00448">
    <property type="entry name" value="REC"/>
    <property type="match status" value="1"/>
</dbReference>
<dbReference type="Pfam" id="PF00072">
    <property type="entry name" value="Response_reg"/>
    <property type="match status" value="1"/>
</dbReference>
<comment type="caution">
    <text evidence="8">The sequence shown here is derived from an EMBL/GenBank/DDBJ whole genome shotgun (WGS) entry which is preliminary data.</text>
</comment>
<feature type="modified residue" description="4-aspartylphosphate" evidence="5">
    <location>
        <position position="58"/>
    </location>
</feature>
<evidence type="ECO:0000313" key="9">
    <source>
        <dbReference type="Proteomes" id="UP000230161"/>
    </source>
</evidence>
<sequence>MPVMTALRIVIGEDSALFREGLAALLATAGHEIVGRANSATTAVAQTRAHRPDVVVLDIRMPAAAEGIDAALEIRAWDPPTPVLLLSQHIEGRRSVELVTGGGFGYLLKDRVLDVDDFLVSLERVARGGTALDPEVVARLLGAARAVTALDALTQRELDVLQLMAEGRSNAAIGTRLFLSERTVESHVRSILAKLMIPDSADDHRRVLAILAYLDTRSG</sequence>
<dbReference type="InterPro" id="IPR016032">
    <property type="entry name" value="Sig_transdc_resp-reg_C-effctor"/>
</dbReference>
<keyword evidence="1 5" id="KW-0597">Phosphoprotein</keyword>
<dbReference type="CDD" id="cd17535">
    <property type="entry name" value="REC_NarL-like"/>
    <property type="match status" value="1"/>
</dbReference>
<keyword evidence="9" id="KW-1185">Reference proteome</keyword>
<dbReference type="InterPro" id="IPR058245">
    <property type="entry name" value="NreC/VraR/RcsB-like_REC"/>
</dbReference>
<dbReference type="PANTHER" id="PTHR43214">
    <property type="entry name" value="TWO-COMPONENT RESPONSE REGULATOR"/>
    <property type="match status" value="1"/>
</dbReference>
<dbReference type="PRINTS" id="PR00038">
    <property type="entry name" value="HTHLUXR"/>
</dbReference>
<keyword evidence="4" id="KW-0804">Transcription</keyword>
<dbReference type="InterPro" id="IPR039420">
    <property type="entry name" value="WalR-like"/>
</dbReference>
<dbReference type="PROSITE" id="PS50043">
    <property type="entry name" value="HTH_LUXR_2"/>
    <property type="match status" value="1"/>
</dbReference>
<accession>A0A2M9C017</accession>
<feature type="domain" description="HTH luxR-type" evidence="6">
    <location>
        <begin position="146"/>
        <end position="211"/>
    </location>
</feature>
<keyword evidence="3 8" id="KW-0238">DNA-binding</keyword>
<dbReference type="InterPro" id="IPR001789">
    <property type="entry name" value="Sig_transdc_resp-reg_receiver"/>
</dbReference>
<evidence type="ECO:0000256" key="2">
    <source>
        <dbReference type="ARBA" id="ARBA00023015"/>
    </source>
</evidence>
<dbReference type="GO" id="GO:0000160">
    <property type="term" value="P:phosphorelay signal transduction system"/>
    <property type="evidence" value="ECO:0007669"/>
    <property type="project" value="InterPro"/>
</dbReference>
<organism evidence="8 9">
    <name type="scientific">Compostimonas suwonensis</name>
    <dbReference type="NCBI Taxonomy" id="1048394"/>
    <lineage>
        <taxon>Bacteria</taxon>
        <taxon>Bacillati</taxon>
        <taxon>Actinomycetota</taxon>
        <taxon>Actinomycetes</taxon>
        <taxon>Micrococcales</taxon>
        <taxon>Microbacteriaceae</taxon>
        <taxon>Compostimonas</taxon>
    </lineage>
</organism>
<dbReference type="SUPFAM" id="SSF46894">
    <property type="entry name" value="C-terminal effector domain of the bipartite response regulators"/>
    <property type="match status" value="1"/>
</dbReference>
<dbReference type="Proteomes" id="UP000230161">
    <property type="component" value="Unassembled WGS sequence"/>
</dbReference>
<dbReference type="AlphaFoldDB" id="A0A2M9C017"/>
<evidence type="ECO:0000256" key="3">
    <source>
        <dbReference type="ARBA" id="ARBA00023125"/>
    </source>
</evidence>
<dbReference type="EMBL" id="PGFB01000002">
    <property type="protein sequence ID" value="PJJ63685.1"/>
    <property type="molecule type" value="Genomic_DNA"/>
</dbReference>
<name>A0A2M9C017_9MICO</name>
<evidence type="ECO:0000313" key="8">
    <source>
        <dbReference type="EMBL" id="PJJ63685.1"/>
    </source>
</evidence>
<proteinExistence type="predicted"/>
<dbReference type="SUPFAM" id="SSF52172">
    <property type="entry name" value="CheY-like"/>
    <property type="match status" value="1"/>
</dbReference>
<dbReference type="Gene3D" id="3.40.50.2300">
    <property type="match status" value="1"/>
</dbReference>